<evidence type="ECO:0008006" key="5">
    <source>
        <dbReference type="Google" id="ProtNLM"/>
    </source>
</evidence>
<evidence type="ECO:0000313" key="4">
    <source>
        <dbReference type="Proteomes" id="UP000607397"/>
    </source>
</evidence>
<proteinExistence type="predicted"/>
<feature type="compositionally biased region" description="Pro residues" evidence="1">
    <location>
        <begin position="179"/>
        <end position="189"/>
    </location>
</feature>
<evidence type="ECO:0000313" key="3">
    <source>
        <dbReference type="EMBL" id="NCJ05915.1"/>
    </source>
</evidence>
<accession>A0A8K2A7F7</accession>
<keyword evidence="4" id="KW-1185">Reference proteome</keyword>
<organism evidence="3 4">
    <name type="scientific">Petrachloros mirabilis ULC683</name>
    <dbReference type="NCBI Taxonomy" id="2781853"/>
    <lineage>
        <taxon>Bacteria</taxon>
        <taxon>Bacillati</taxon>
        <taxon>Cyanobacteriota</taxon>
        <taxon>Cyanophyceae</taxon>
        <taxon>Synechococcales</taxon>
        <taxon>Petrachlorosaceae</taxon>
        <taxon>Petrachloros</taxon>
        <taxon>Petrachloros mirabilis</taxon>
    </lineage>
</organism>
<name>A0A8K2A7F7_9CYAN</name>
<comment type="caution">
    <text evidence="3">The sequence shown here is derived from an EMBL/GenBank/DDBJ whole genome shotgun (WGS) entry which is preliminary data.</text>
</comment>
<gene>
    <name evidence="3" type="ORF">GS597_05185</name>
</gene>
<dbReference type="EMBL" id="WVIC01000007">
    <property type="protein sequence ID" value="NCJ05915.1"/>
    <property type="molecule type" value="Genomic_DNA"/>
</dbReference>
<dbReference type="RefSeq" id="WP_161824387.1">
    <property type="nucleotide sequence ID" value="NZ_WVIC01000007.1"/>
</dbReference>
<sequence length="200" mass="21114">MKRTTLVSLLAISALSAAASVTVGADKAQAQVATRFYCGQSRGVPATVAETPSGIRPVIRWTSDYFSGSGYTPEVRCKIVSQKFQQNFESGRLRYLTIGVVNQEPVICVAETEGGPCSDVLYTMKRGQQDAFATKLRLQAVGQGRASGPLNESTGGGPVYVSLADFVNSLPVEASATPPSTPAPTPEAQPQPEASTESLW</sequence>
<feature type="region of interest" description="Disordered" evidence="1">
    <location>
        <begin position="172"/>
        <end position="200"/>
    </location>
</feature>
<keyword evidence="2" id="KW-0732">Signal</keyword>
<evidence type="ECO:0000256" key="1">
    <source>
        <dbReference type="SAM" id="MobiDB-lite"/>
    </source>
</evidence>
<feature type="signal peptide" evidence="2">
    <location>
        <begin position="1"/>
        <end position="19"/>
    </location>
</feature>
<feature type="compositionally biased region" description="Low complexity" evidence="1">
    <location>
        <begin position="190"/>
        <end position="200"/>
    </location>
</feature>
<dbReference type="AlphaFoldDB" id="A0A8K2A7F7"/>
<protein>
    <recommendedName>
        <fullName evidence="5">Circadian oscillating protein COP23</fullName>
    </recommendedName>
</protein>
<reference evidence="3" key="1">
    <citation type="submission" date="2019-12" db="EMBL/GenBank/DDBJ databases">
        <title>High-Quality draft genome sequences of three cyanobacteria isolated from the limestone walls of the Old Cathedral of Coimbra.</title>
        <authorList>
            <person name="Tiago I."/>
            <person name="Soares F."/>
            <person name="Portugal A."/>
        </authorList>
    </citation>
    <scope>NUCLEOTIDE SEQUENCE [LARGE SCALE GENOMIC DNA]</scope>
    <source>
        <strain evidence="3">C</strain>
    </source>
</reference>
<evidence type="ECO:0000256" key="2">
    <source>
        <dbReference type="SAM" id="SignalP"/>
    </source>
</evidence>
<feature type="chain" id="PRO_5035441012" description="Circadian oscillating protein COP23" evidence="2">
    <location>
        <begin position="20"/>
        <end position="200"/>
    </location>
</feature>
<dbReference type="Pfam" id="PF14218">
    <property type="entry name" value="COP23"/>
    <property type="match status" value="1"/>
</dbReference>
<dbReference type="Proteomes" id="UP000607397">
    <property type="component" value="Unassembled WGS sequence"/>
</dbReference>
<dbReference type="InterPro" id="IPR025478">
    <property type="entry name" value="COP23"/>
</dbReference>